<dbReference type="GO" id="GO:0004672">
    <property type="term" value="F:protein kinase activity"/>
    <property type="evidence" value="ECO:0007669"/>
    <property type="project" value="InterPro"/>
</dbReference>
<dbReference type="SUPFAM" id="SSF56112">
    <property type="entry name" value="Protein kinase-like (PK-like)"/>
    <property type="match status" value="1"/>
</dbReference>
<feature type="domain" description="Protein kinase" evidence="2">
    <location>
        <begin position="215"/>
        <end position="545"/>
    </location>
</feature>
<dbReference type="InterPro" id="IPR011009">
    <property type="entry name" value="Kinase-like_dom_sf"/>
</dbReference>
<dbReference type="Pfam" id="PF03109">
    <property type="entry name" value="ABC1"/>
    <property type="match status" value="1"/>
</dbReference>
<dbReference type="GO" id="GO:0005524">
    <property type="term" value="F:ATP binding"/>
    <property type="evidence" value="ECO:0007669"/>
    <property type="project" value="InterPro"/>
</dbReference>
<keyword evidence="4" id="KW-1185">Reference proteome</keyword>
<protein>
    <recommendedName>
        <fullName evidence="2">Protein kinase domain-containing protein</fullName>
    </recommendedName>
</protein>
<dbReference type="AlphaFoldDB" id="A0AAE1MKB8"/>
<reference evidence="3" key="1">
    <citation type="submission" date="2023-10" db="EMBL/GenBank/DDBJ databases">
        <title>Chromosome-level genome of the transformable northern wattle, Acacia crassicarpa.</title>
        <authorList>
            <person name="Massaro I."/>
            <person name="Sinha N.R."/>
            <person name="Poethig S."/>
            <person name="Leichty A.R."/>
        </authorList>
    </citation>
    <scope>NUCLEOTIDE SEQUENCE</scope>
    <source>
        <strain evidence="3">Acra3RX</strain>
        <tissue evidence="3">Leaf</tissue>
    </source>
</reference>
<dbReference type="CDD" id="cd05121">
    <property type="entry name" value="ABC1_ADCK3-like"/>
    <property type="match status" value="1"/>
</dbReference>
<dbReference type="InterPro" id="IPR050154">
    <property type="entry name" value="UbiB_kinase"/>
</dbReference>
<dbReference type="PROSITE" id="PS50011">
    <property type="entry name" value="PROTEIN_KINASE_DOM"/>
    <property type="match status" value="1"/>
</dbReference>
<dbReference type="InterPro" id="IPR004147">
    <property type="entry name" value="ABC1_dom"/>
</dbReference>
<dbReference type="InterPro" id="IPR000719">
    <property type="entry name" value="Prot_kinase_dom"/>
</dbReference>
<comment type="caution">
    <text evidence="3">The sequence shown here is derived from an EMBL/GenBank/DDBJ whole genome shotgun (WGS) entry which is preliminary data.</text>
</comment>
<dbReference type="PANTHER" id="PTHR10566">
    <property type="entry name" value="CHAPERONE-ACTIVITY OF BC1 COMPLEX CABC1 -RELATED"/>
    <property type="match status" value="1"/>
</dbReference>
<evidence type="ECO:0000313" key="4">
    <source>
        <dbReference type="Proteomes" id="UP001293593"/>
    </source>
</evidence>
<evidence type="ECO:0000259" key="2">
    <source>
        <dbReference type="PROSITE" id="PS50011"/>
    </source>
</evidence>
<gene>
    <name evidence="3" type="ORF">QN277_024568</name>
</gene>
<comment type="similarity">
    <text evidence="1">Belongs to the protein kinase superfamily. ADCK protein kinase family.</text>
</comment>
<evidence type="ECO:0000256" key="1">
    <source>
        <dbReference type="ARBA" id="ARBA00009670"/>
    </source>
</evidence>
<dbReference type="Proteomes" id="UP001293593">
    <property type="component" value="Unassembled WGS sequence"/>
</dbReference>
<dbReference type="Gene3D" id="1.10.510.10">
    <property type="entry name" value="Transferase(Phosphotransferase) domain 1"/>
    <property type="match status" value="1"/>
</dbReference>
<accession>A0AAE1MKB8</accession>
<evidence type="ECO:0000313" key="3">
    <source>
        <dbReference type="EMBL" id="KAK4267835.1"/>
    </source>
</evidence>
<proteinExistence type="inferred from homology"/>
<organism evidence="3 4">
    <name type="scientific">Acacia crassicarpa</name>
    <name type="common">northern wattle</name>
    <dbReference type="NCBI Taxonomy" id="499986"/>
    <lineage>
        <taxon>Eukaryota</taxon>
        <taxon>Viridiplantae</taxon>
        <taxon>Streptophyta</taxon>
        <taxon>Embryophyta</taxon>
        <taxon>Tracheophyta</taxon>
        <taxon>Spermatophyta</taxon>
        <taxon>Magnoliopsida</taxon>
        <taxon>eudicotyledons</taxon>
        <taxon>Gunneridae</taxon>
        <taxon>Pentapetalae</taxon>
        <taxon>rosids</taxon>
        <taxon>fabids</taxon>
        <taxon>Fabales</taxon>
        <taxon>Fabaceae</taxon>
        <taxon>Caesalpinioideae</taxon>
        <taxon>mimosoid clade</taxon>
        <taxon>Acacieae</taxon>
        <taxon>Acacia</taxon>
    </lineage>
</organism>
<dbReference type="PANTHER" id="PTHR10566:SF120">
    <property type="entry name" value="PROTEIN ACTIVITY OF BC1 COMPLEX KINASE 3, CHLOROPLASTIC"/>
    <property type="match status" value="1"/>
</dbReference>
<sequence length="706" mass="79101">MSIMTPISLSVSTPPSSWPQLFPSFSSWTSSLAHPTIKSAPIRSFNDRTTPTRLTPSLKAALVRVPALEGGEAAAGGDVEAKVRATARVANASVYSPQFLAAKYGSKPVKVVRRALQILISLGWFAFKQLLDHRNGVVDQNKRRRAAELKDLFTRLGPTFVKLGQGLSIRPDICPPEYLEELSQLQDDLPMFPNDEAFSCIERELGASLDSIFSYISPSPIAAASLGQVYKARLKCSGKLVAVKVQRPGVEEVIGLDFYLLRALGFLINEYVDVITSDVVALIDDFGSKVFQELNYVQEGQNANRFKKLYADKEDIFVPDVFWDHTSGKVLTMEWVHGVKLNEKEAIERQGLKLVDLVNIGVQCSLRQLLEYGYFHADPHPGNLLATPEGKLAFIDFGMMSETPEEARLAIIGHVVHLVNRDYEAMARDYYALNFLSPNVDITPIIPALRDFFDDALSYTVQEMNFKTIVDGLGNVMYQYPFNVPGYYALILRSLTVLEGLALYADPNFKLLAASYPYFAKRLLTDPNPYLRGSLIKLLFKDGRFRWNRLESLLIQGQKDRDFSAKEVLQPVLKLLLMPDGEYLRTLVTKETALVSEAFILSTMSDTYKSIPRFMRSLLFNGSANGPLMISDSELESMIELRDQVLRIWGLLSSNDFDPSFLLPILEVLQQQESRRFAGHVAGGITHRLAARFLQQLLQTQKKSST</sequence>
<dbReference type="EMBL" id="JAWXYG010000007">
    <property type="protein sequence ID" value="KAK4267835.1"/>
    <property type="molecule type" value="Genomic_DNA"/>
</dbReference>
<name>A0AAE1MKB8_9FABA</name>